<dbReference type="EMBL" id="CADCXU010016606">
    <property type="protein sequence ID" value="CAB0005784.1"/>
    <property type="molecule type" value="Genomic_DNA"/>
</dbReference>
<organism evidence="1 2">
    <name type="scientific">Nesidiocoris tenuis</name>
    <dbReference type="NCBI Taxonomy" id="355587"/>
    <lineage>
        <taxon>Eukaryota</taxon>
        <taxon>Metazoa</taxon>
        <taxon>Ecdysozoa</taxon>
        <taxon>Arthropoda</taxon>
        <taxon>Hexapoda</taxon>
        <taxon>Insecta</taxon>
        <taxon>Pterygota</taxon>
        <taxon>Neoptera</taxon>
        <taxon>Paraneoptera</taxon>
        <taxon>Hemiptera</taxon>
        <taxon>Heteroptera</taxon>
        <taxon>Panheteroptera</taxon>
        <taxon>Cimicomorpha</taxon>
        <taxon>Miridae</taxon>
        <taxon>Dicyphina</taxon>
        <taxon>Nesidiocoris</taxon>
    </lineage>
</organism>
<proteinExistence type="predicted"/>
<dbReference type="AlphaFoldDB" id="A0A6H5GNZ1"/>
<accession>A0A6H5GNZ1</accession>
<reference evidence="1 2" key="1">
    <citation type="submission" date="2020-02" db="EMBL/GenBank/DDBJ databases">
        <authorList>
            <person name="Ferguson B K."/>
        </authorList>
    </citation>
    <scope>NUCLEOTIDE SEQUENCE [LARGE SCALE GENOMIC DNA]</scope>
</reference>
<dbReference type="Proteomes" id="UP000479000">
    <property type="component" value="Unassembled WGS sequence"/>
</dbReference>
<protein>
    <submittedName>
        <fullName evidence="1">Uncharacterized protein</fullName>
    </submittedName>
</protein>
<evidence type="ECO:0000313" key="1">
    <source>
        <dbReference type="EMBL" id="CAB0005784.1"/>
    </source>
</evidence>
<gene>
    <name evidence="1" type="ORF">NTEN_LOCUS11261</name>
</gene>
<sequence length="81" mass="9192">MSTPKIRIGSIILEKENHFSPTLVSRRAANMFPGARIYRETRLLEATGSNNPSWEDLRQASRSVLHEKVCNGREEKIVALL</sequence>
<evidence type="ECO:0000313" key="2">
    <source>
        <dbReference type="Proteomes" id="UP000479000"/>
    </source>
</evidence>
<name>A0A6H5GNZ1_9HEMI</name>
<keyword evidence="2" id="KW-1185">Reference proteome</keyword>